<evidence type="ECO:0000313" key="3">
    <source>
        <dbReference type="EMBL" id="EAL72500.1"/>
    </source>
</evidence>
<dbReference type="VEuPathDB" id="AmoebaDB:DDB_G0270300"/>
<accession>Q55BZ2</accession>
<sequence length="266" mass="30362">MLLKSLIITLYLFNFLSVIALLVLSFSQISSNVTEDLCSYKLSPSKIVAYNNDKPVLTTECAWADRSSIQRIIICFIIIIDLILLISTIIKKSKINYWLITLFLFALGVGGFYISIYDSIIVKDSKKICELVTDQQDTGYDMECEYRNLYATLGVSFLTATFTILSSILSLRYTSKILNQVKPFFDVSKNSKNQNLEEGGVDYNKLKKQHEKEKQKQEKQEKQKQEKQEKNSDFFKEESINSENFNNTGAILSNSSYPSFSATNSI</sequence>
<dbReference type="GeneID" id="8617664"/>
<dbReference type="Proteomes" id="UP000002195">
    <property type="component" value="Unassembled WGS sequence"/>
</dbReference>
<feature type="transmembrane region" description="Helical" evidence="2">
    <location>
        <begin position="7"/>
        <end position="27"/>
    </location>
</feature>
<evidence type="ECO:0000256" key="1">
    <source>
        <dbReference type="SAM" id="MobiDB-lite"/>
    </source>
</evidence>
<proteinExistence type="predicted"/>
<dbReference type="RefSeq" id="XP_646689.1">
    <property type="nucleotide sequence ID" value="XM_641597.1"/>
</dbReference>
<feature type="transmembrane region" description="Helical" evidence="2">
    <location>
        <begin position="97"/>
        <end position="116"/>
    </location>
</feature>
<dbReference type="PANTHER" id="PTHR38079">
    <property type="entry name" value="TRANSMEMBRANE PROTEIN"/>
    <property type="match status" value="1"/>
</dbReference>
<feature type="compositionally biased region" description="Basic and acidic residues" evidence="1">
    <location>
        <begin position="210"/>
        <end position="239"/>
    </location>
</feature>
<keyword evidence="4" id="KW-1185">Reference proteome</keyword>
<dbReference type="AlphaFoldDB" id="Q55BZ2"/>
<dbReference type="HOGENOM" id="CLU_1047421_0_0_1"/>
<evidence type="ECO:0000313" key="4">
    <source>
        <dbReference type="Proteomes" id="UP000002195"/>
    </source>
</evidence>
<feature type="compositionally biased region" description="Polar residues" evidence="1">
    <location>
        <begin position="241"/>
        <end position="266"/>
    </location>
</feature>
<feature type="region of interest" description="Disordered" evidence="1">
    <location>
        <begin position="196"/>
        <end position="266"/>
    </location>
</feature>
<dbReference type="KEGG" id="ddi:DDB_G0270300"/>
<feature type="transmembrane region" description="Helical" evidence="2">
    <location>
        <begin position="69"/>
        <end position="90"/>
    </location>
</feature>
<feature type="transmembrane region" description="Helical" evidence="2">
    <location>
        <begin position="149"/>
        <end position="171"/>
    </location>
</feature>
<dbReference type="SMR" id="Q55BZ2"/>
<keyword evidence="2" id="KW-0472">Membrane</keyword>
<keyword evidence="2" id="KW-0812">Transmembrane</keyword>
<dbReference type="InParanoid" id="Q55BZ2"/>
<gene>
    <name evidence="3" type="ORF">DDB_G0270300</name>
</gene>
<reference evidence="3 4" key="1">
    <citation type="journal article" date="2005" name="Nature">
        <title>The genome of the social amoeba Dictyostelium discoideum.</title>
        <authorList>
            <consortium name="The Dictyostelium discoideum Sequencing Consortium"/>
            <person name="Eichinger L."/>
            <person name="Pachebat J.A."/>
            <person name="Glockner G."/>
            <person name="Rajandream M.A."/>
            <person name="Sucgang R."/>
            <person name="Berriman M."/>
            <person name="Song J."/>
            <person name="Olsen R."/>
            <person name="Szafranski K."/>
            <person name="Xu Q."/>
            <person name="Tunggal B."/>
            <person name="Kummerfeld S."/>
            <person name="Madera M."/>
            <person name="Konfortov B.A."/>
            <person name="Rivero F."/>
            <person name="Bankier A.T."/>
            <person name="Lehmann R."/>
            <person name="Hamlin N."/>
            <person name="Davies R."/>
            <person name="Gaudet P."/>
            <person name="Fey P."/>
            <person name="Pilcher K."/>
            <person name="Chen G."/>
            <person name="Saunders D."/>
            <person name="Sodergren E."/>
            <person name="Davis P."/>
            <person name="Kerhornou A."/>
            <person name="Nie X."/>
            <person name="Hall N."/>
            <person name="Anjard C."/>
            <person name="Hemphill L."/>
            <person name="Bason N."/>
            <person name="Farbrother P."/>
            <person name="Desany B."/>
            <person name="Just E."/>
            <person name="Morio T."/>
            <person name="Rost R."/>
            <person name="Churcher C."/>
            <person name="Cooper J."/>
            <person name="Haydock S."/>
            <person name="van Driessche N."/>
            <person name="Cronin A."/>
            <person name="Goodhead I."/>
            <person name="Muzny D."/>
            <person name="Mourier T."/>
            <person name="Pain A."/>
            <person name="Lu M."/>
            <person name="Harper D."/>
            <person name="Lindsay R."/>
            <person name="Hauser H."/>
            <person name="James K."/>
            <person name="Quiles M."/>
            <person name="Madan Babu M."/>
            <person name="Saito T."/>
            <person name="Buchrieser C."/>
            <person name="Wardroper A."/>
            <person name="Felder M."/>
            <person name="Thangavelu M."/>
            <person name="Johnson D."/>
            <person name="Knights A."/>
            <person name="Loulseged H."/>
            <person name="Mungall K."/>
            <person name="Oliver K."/>
            <person name="Price C."/>
            <person name="Quail M.A."/>
            <person name="Urushihara H."/>
            <person name="Hernandez J."/>
            <person name="Rabbinowitsch E."/>
            <person name="Steffen D."/>
            <person name="Sanders M."/>
            <person name="Ma J."/>
            <person name="Kohara Y."/>
            <person name="Sharp S."/>
            <person name="Simmonds M."/>
            <person name="Spiegler S."/>
            <person name="Tivey A."/>
            <person name="Sugano S."/>
            <person name="White B."/>
            <person name="Walker D."/>
            <person name="Woodward J."/>
            <person name="Winckler T."/>
            <person name="Tanaka Y."/>
            <person name="Shaulsky G."/>
            <person name="Schleicher M."/>
            <person name="Weinstock G."/>
            <person name="Rosenthal A."/>
            <person name="Cox E.C."/>
            <person name="Chisholm R.L."/>
            <person name="Gibbs R."/>
            <person name="Loomis W.F."/>
            <person name="Platzer M."/>
            <person name="Kay R.R."/>
            <person name="Williams J."/>
            <person name="Dear P.H."/>
            <person name="Noegel A.A."/>
            <person name="Barrell B."/>
            <person name="Kuspa A."/>
        </authorList>
    </citation>
    <scope>NUCLEOTIDE SEQUENCE [LARGE SCALE GENOMIC DNA]</scope>
    <source>
        <strain evidence="3 4">AX4</strain>
    </source>
</reference>
<dbReference type="OMA" id="TECAWAD"/>
<name>Q55BZ2_DICDI</name>
<evidence type="ECO:0000256" key="2">
    <source>
        <dbReference type="SAM" id="Phobius"/>
    </source>
</evidence>
<protein>
    <submittedName>
        <fullName evidence="3">Uncharacterized protein</fullName>
    </submittedName>
</protein>
<dbReference type="dictyBase" id="DDB_G0270300"/>
<dbReference type="EMBL" id="AAFI02000005">
    <property type="protein sequence ID" value="EAL72500.1"/>
    <property type="molecule type" value="Genomic_DNA"/>
</dbReference>
<dbReference type="PANTHER" id="PTHR38079:SF1">
    <property type="entry name" value="TRANSMEMBRANE PROTEIN"/>
    <property type="match status" value="1"/>
</dbReference>
<keyword evidence="2" id="KW-1133">Transmembrane helix</keyword>
<organism evidence="3 4">
    <name type="scientific">Dictyostelium discoideum</name>
    <name type="common">Social amoeba</name>
    <dbReference type="NCBI Taxonomy" id="44689"/>
    <lineage>
        <taxon>Eukaryota</taxon>
        <taxon>Amoebozoa</taxon>
        <taxon>Evosea</taxon>
        <taxon>Eumycetozoa</taxon>
        <taxon>Dictyostelia</taxon>
        <taxon>Dictyosteliales</taxon>
        <taxon>Dictyosteliaceae</taxon>
        <taxon>Dictyostelium</taxon>
    </lineage>
</organism>
<comment type="caution">
    <text evidence="3">The sequence shown here is derived from an EMBL/GenBank/DDBJ whole genome shotgun (WGS) entry which is preliminary data.</text>
</comment>
<dbReference type="PaxDb" id="44689-DDB0190951"/>